<evidence type="ECO:0000313" key="2">
    <source>
        <dbReference type="Proteomes" id="UP000199039"/>
    </source>
</evidence>
<dbReference type="EMBL" id="FMYH01000007">
    <property type="protein sequence ID" value="SDD39433.1"/>
    <property type="molecule type" value="Genomic_DNA"/>
</dbReference>
<protein>
    <submittedName>
        <fullName evidence="1">Uncharacterized protein</fullName>
    </submittedName>
</protein>
<organism evidence="1 2">
    <name type="scientific">Sanguibacter gelidistatuariae</name>
    <dbReference type="NCBI Taxonomy" id="1814289"/>
    <lineage>
        <taxon>Bacteria</taxon>
        <taxon>Bacillati</taxon>
        <taxon>Actinomycetota</taxon>
        <taxon>Actinomycetes</taxon>
        <taxon>Micrococcales</taxon>
        <taxon>Sanguibacteraceae</taxon>
        <taxon>Sanguibacter</taxon>
    </lineage>
</organism>
<keyword evidence="2" id="KW-1185">Reference proteome</keyword>
<dbReference type="AlphaFoldDB" id="A0A1G6UDN3"/>
<name>A0A1G6UDN3_9MICO</name>
<sequence length="69" mass="6868">MPQDVAGVAYTSSREGATVTAAATPTAGYVLGVGAEASWTFDVVAMPCATLDPQETPGTTPPAATSPVR</sequence>
<gene>
    <name evidence="1" type="ORF">SAMN05216410_3233</name>
</gene>
<reference evidence="1 2" key="1">
    <citation type="submission" date="2016-09" db="EMBL/GenBank/DDBJ databases">
        <authorList>
            <person name="Capua I."/>
            <person name="De Benedictis P."/>
            <person name="Joannis T."/>
            <person name="Lombin L.H."/>
            <person name="Cattoli G."/>
        </authorList>
    </citation>
    <scope>NUCLEOTIDE SEQUENCE [LARGE SCALE GENOMIC DNA]</scope>
    <source>
        <strain evidence="1 2">ISLP-3</strain>
    </source>
</reference>
<evidence type="ECO:0000313" key="1">
    <source>
        <dbReference type="EMBL" id="SDD39433.1"/>
    </source>
</evidence>
<proteinExistence type="predicted"/>
<dbReference type="RefSeq" id="WP_139185844.1">
    <property type="nucleotide sequence ID" value="NZ_FMYH01000007.1"/>
</dbReference>
<dbReference type="Proteomes" id="UP000199039">
    <property type="component" value="Unassembled WGS sequence"/>
</dbReference>
<accession>A0A1G6UDN3</accession>